<keyword evidence="9" id="KW-1185">Reference proteome</keyword>
<dbReference type="EMBL" id="BMXI01000003">
    <property type="protein sequence ID" value="GHC47106.1"/>
    <property type="molecule type" value="Genomic_DNA"/>
</dbReference>
<evidence type="ECO:0000256" key="3">
    <source>
        <dbReference type="ARBA" id="ARBA00023082"/>
    </source>
</evidence>
<dbReference type="Pfam" id="PF04542">
    <property type="entry name" value="Sigma70_r2"/>
    <property type="match status" value="1"/>
</dbReference>
<proteinExistence type="inferred from homology"/>
<dbReference type="InterPro" id="IPR036388">
    <property type="entry name" value="WH-like_DNA-bd_sf"/>
</dbReference>
<dbReference type="InterPro" id="IPR007630">
    <property type="entry name" value="RNA_pol_sigma70_r4"/>
</dbReference>
<reference evidence="8" key="2">
    <citation type="submission" date="2020-09" db="EMBL/GenBank/DDBJ databases">
        <authorList>
            <person name="Sun Q."/>
            <person name="Kim S."/>
        </authorList>
    </citation>
    <scope>NUCLEOTIDE SEQUENCE</scope>
    <source>
        <strain evidence="8">KCTC 12988</strain>
    </source>
</reference>
<dbReference type="SUPFAM" id="SSF88946">
    <property type="entry name" value="Sigma2 domain of RNA polymerase sigma factors"/>
    <property type="match status" value="1"/>
</dbReference>
<feature type="domain" description="RNA polymerase sigma-70 region 2" evidence="6">
    <location>
        <begin position="25"/>
        <end position="94"/>
    </location>
</feature>
<evidence type="ECO:0000256" key="4">
    <source>
        <dbReference type="ARBA" id="ARBA00023125"/>
    </source>
</evidence>
<dbReference type="PANTHER" id="PTHR43133:SF62">
    <property type="entry name" value="RNA POLYMERASE SIGMA FACTOR SIGZ"/>
    <property type="match status" value="1"/>
</dbReference>
<dbReference type="Pfam" id="PF04545">
    <property type="entry name" value="Sigma70_r4"/>
    <property type="match status" value="1"/>
</dbReference>
<protein>
    <submittedName>
        <fullName evidence="8">RNA polymerase sigma factor</fullName>
    </submittedName>
</protein>
<dbReference type="InterPro" id="IPR039425">
    <property type="entry name" value="RNA_pol_sigma-70-like"/>
</dbReference>
<evidence type="ECO:0000259" key="6">
    <source>
        <dbReference type="Pfam" id="PF04542"/>
    </source>
</evidence>
<dbReference type="RefSeq" id="WP_189568110.1">
    <property type="nucleotide sequence ID" value="NZ_BMXI01000003.1"/>
</dbReference>
<accession>A0A918TIB4</accession>
<feature type="domain" description="RNA polymerase sigma-70 region 4" evidence="7">
    <location>
        <begin position="131"/>
        <end position="178"/>
    </location>
</feature>
<dbReference type="SUPFAM" id="SSF88659">
    <property type="entry name" value="Sigma3 and sigma4 domains of RNA polymerase sigma factors"/>
    <property type="match status" value="1"/>
</dbReference>
<evidence type="ECO:0000313" key="9">
    <source>
        <dbReference type="Proteomes" id="UP000644507"/>
    </source>
</evidence>
<keyword evidence="5" id="KW-0804">Transcription</keyword>
<sequence>MSNPSTPEDLLAAVAGGSTEAFSQLYDEFSSALLGITLGILKNRAEAEEALQDIFVTIWKSADKYRPELGKASTWLISLTRNRAIDRLRSRKRRDKLVEAVSEEGFKNIDEESPETPLIAAELSERVRQSLKTLPEDMRTVLELAFFHSLTQSEISEYLNQPLGTVKSRIRRAMERVRTTLTDISDYRTEA</sequence>
<dbReference type="Gene3D" id="1.10.10.10">
    <property type="entry name" value="Winged helix-like DNA-binding domain superfamily/Winged helix DNA-binding domain"/>
    <property type="match status" value="1"/>
</dbReference>
<gene>
    <name evidence="8" type="ORF">GCM10007100_11070</name>
</gene>
<dbReference type="InterPro" id="IPR013324">
    <property type="entry name" value="RNA_pol_sigma_r3/r4-like"/>
</dbReference>
<comment type="caution">
    <text evidence="8">The sequence shown here is derived from an EMBL/GenBank/DDBJ whole genome shotgun (WGS) entry which is preliminary data.</text>
</comment>
<dbReference type="Proteomes" id="UP000644507">
    <property type="component" value="Unassembled WGS sequence"/>
</dbReference>
<keyword evidence="3" id="KW-0731">Sigma factor</keyword>
<dbReference type="AlphaFoldDB" id="A0A918TIB4"/>
<evidence type="ECO:0000313" key="8">
    <source>
        <dbReference type="EMBL" id="GHC47106.1"/>
    </source>
</evidence>
<comment type="similarity">
    <text evidence="1">Belongs to the sigma-70 factor family. ECF subfamily.</text>
</comment>
<keyword evidence="4" id="KW-0238">DNA-binding</keyword>
<dbReference type="InterPro" id="IPR014284">
    <property type="entry name" value="RNA_pol_sigma-70_dom"/>
</dbReference>
<evidence type="ECO:0000256" key="1">
    <source>
        <dbReference type="ARBA" id="ARBA00010641"/>
    </source>
</evidence>
<dbReference type="CDD" id="cd06171">
    <property type="entry name" value="Sigma70_r4"/>
    <property type="match status" value="1"/>
</dbReference>
<reference evidence="8" key="1">
    <citation type="journal article" date="2014" name="Int. J. Syst. Evol. Microbiol.">
        <title>Complete genome sequence of Corynebacterium casei LMG S-19264T (=DSM 44701T), isolated from a smear-ripened cheese.</title>
        <authorList>
            <consortium name="US DOE Joint Genome Institute (JGI-PGF)"/>
            <person name="Walter F."/>
            <person name="Albersmeier A."/>
            <person name="Kalinowski J."/>
            <person name="Ruckert C."/>
        </authorList>
    </citation>
    <scope>NUCLEOTIDE SEQUENCE</scope>
    <source>
        <strain evidence="8">KCTC 12988</strain>
    </source>
</reference>
<evidence type="ECO:0000256" key="5">
    <source>
        <dbReference type="ARBA" id="ARBA00023163"/>
    </source>
</evidence>
<dbReference type="Gene3D" id="1.10.1740.10">
    <property type="match status" value="1"/>
</dbReference>
<dbReference type="GO" id="GO:0003677">
    <property type="term" value="F:DNA binding"/>
    <property type="evidence" value="ECO:0007669"/>
    <property type="project" value="UniProtKB-KW"/>
</dbReference>
<dbReference type="GO" id="GO:0006352">
    <property type="term" value="P:DNA-templated transcription initiation"/>
    <property type="evidence" value="ECO:0007669"/>
    <property type="project" value="InterPro"/>
</dbReference>
<name>A0A918TIB4_9BACT</name>
<dbReference type="GO" id="GO:0016987">
    <property type="term" value="F:sigma factor activity"/>
    <property type="evidence" value="ECO:0007669"/>
    <property type="project" value="UniProtKB-KW"/>
</dbReference>
<dbReference type="InterPro" id="IPR007627">
    <property type="entry name" value="RNA_pol_sigma70_r2"/>
</dbReference>
<organism evidence="8 9">
    <name type="scientific">Roseibacillus persicicus</name>
    <dbReference type="NCBI Taxonomy" id="454148"/>
    <lineage>
        <taxon>Bacteria</taxon>
        <taxon>Pseudomonadati</taxon>
        <taxon>Verrucomicrobiota</taxon>
        <taxon>Verrucomicrobiia</taxon>
        <taxon>Verrucomicrobiales</taxon>
        <taxon>Verrucomicrobiaceae</taxon>
        <taxon>Roseibacillus</taxon>
    </lineage>
</organism>
<evidence type="ECO:0000259" key="7">
    <source>
        <dbReference type="Pfam" id="PF04545"/>
    </source>
</evidence>
<evidence type="ECO:0000256" key="2">
    <source>
        <dbReference type="ARBA" id="ARBA00023015"/>
    </source>
</evidence>
<keyword evidence="2" id="KW-0805">Transcription regulation</keyword>
<dbReference type="NCBIfam" id="TIGR02937">
    <property type="entry name" value="sigma70-ECF"/>
    <property type="match status" value="1"/>
</dbReference>
<dbReference type="InterPro" id="IPR013325">
    <property type="entry name" value="RNA_pol_sigma_r2"/>
</dbReference>
<dbReference type="PANTHER" id="PTHR43133">
    <property type="entry name" value="RNA POLYMERASE ECF-TYPE SIGMA FACTO"/>
    <property type="match status" value="1"/>
</dbReference>